<evidence type="ECO:0000313" key="10">
    <source>
        <dbReference type="EMBL" id="GLQ23720.1"/>
    </source>
</evidence>
<keyword evidence="7" id="KW-0406">Ion transport</keyword>
<dbReference type="SUPFAM" id="SSF82689">
    <property type="entry name" value="Mechanosensitive channel protein MscS (YggB), C-terminal domain"/>
    <property type="match status" value="1"/>
</dbReference>
<evidence type="ECO:0000256" key="5">
    <source>
        <dbReference type="ARBA" id="ARBA00022989"/>
    </source>
</evidence>
<evidence type="ECO:0000259" key="8">
    <source>
        <dbReference type="Pfam" id="PF00924"/>
    </source>
</evidence>
<dbReference type="InterPro" id="IPR045275">
    <property type="entry name" value="MscS_archaea/bacteria_type"/>
</dbReference>
<keyword evidence="5 7" id="KW-1133">Transmembrane helix</keyword>
<reference evidence="10" key="2">
    <citation type="submission" date="2023-01" db="EMBL/GenBank/DDBJ databases">
        <title>Draft genome sequence of Algimonas ampicilliniresistens strain NBRC 108219.</title>
        <authorList>
            <person name="Sun Q."/>
            <person name="Mori K."/>
        </authorList>
    </citation>
    <scope>NUCLEOTIDE SEQUENCE</scope>
    <source>
        <strain evidence="10">NBRC 108219</strain>
    </source>
</reference>
<dbReference type="InterPro" id="IPR023408">
    <property type="entry name" value="MscS_beta-dom_sf"/>
</dbReference>
<keyword evidence="7" id="KW-0813">Transport</keyword>
<proteinExistence type="inferred from homology"/>
<name>A0ABQ5VAL3_9PROT</name>
<evidence type="ECO:0000256" key="3">
    <source>
        <dbReference type="ARBA" id="ARBA00022475"/>
    </source>
</evidence>
<organism evidence="10 11">
    <name type="scientific">Algimonas ampicilliniresistens</name>
    <dbReference type="NCBI Taxonomy" id="1298735"/>
    <lineage>
        <taxon>Bacteria</taxon>
        <taxon>Pseudomonadati</taxon>
        <taxon>Pseudomonadota</taxon>
        <taxon>Alphaproteobacteria</taxon>
        <taxon>Maricaulales</taxon>
        <taxon>Robiginitomaculaceae</taxon>
        <taxon>Algimonas</taxon>
    </lineage>
</organism>
<dbReference type="Gene3D" id="3.30.70.100">
    <property type="match status" value="1"/>
</dbReference>
<feature type="transmembrane region" description="Helical" evidence="7">
    <location>
        <begin position="13"/>
        <end position="34"/>
    </location>
</feature>
<comment type="subcellular location">
    <subcellularLocation>
        <location evidence="7">Cell inner membrane</location>
        <topology evidence="7">Multi-pass membrane protein</topology>
    </subcellularLocation>
    <subcellularLocation>
        <location evidence="1">Cell membrane</location>
        <topology evidence="1">Multi-pass membrane protein</topology>
    </subcellularLocation>
</comment>
<evidence type="ECO:0000256" key="4">
    <source>
        <dbReference type="ARBA" id="ARBA00022692"/>
    </source>
</evidence>
<comment type="similarity">
    <text evidence="2 7">Belongs to the MscS (TC 1.A.23) family.</text>
</comment>
<feature type="transmembrane region" description="Helical" evidence="7">
    <location>
        <begin position="84"/>
        <end position="107"/>
    </location>
</feature>
<feature type="domain" description="Mechanosensitive ion channel MscS C-terminal" evidence="9">
    <location>
        <begin position="174"/>
        <end position="255"/>
    </location>
</feature>
<dbReference type="InterPro" id="IPR010920">
    <property type="entry name" value="LSM_dom_sf"/>
</dbReference>
<evidence type="ECO:0000256" key="2">
    <source>
        <dbReference type="ARBA" id="ARBA00008017"/>
    </source>
</evidence>
<accession>A0ABQ5VAL3</accession>
<dbReference type="SUPFAM" id="SSF82861">
    <property type="entry name" value="Mechanosensitive channel protein MscS (YggB), transmembrane region"/>
    <property type="match status" value="1"/>
</dbReference>
<comment type="function">
    <text evidence="7">Mechanosensitive channel that participates in the regulation of osmotic pressure changes within the cell, opening in response to stretch forces in the membrane lipid bilayer, without the need for other proteins. Contributes to normal resistance to hypoosmotic shock. Forms an ion channel of 1.0 nanosiemens conductance with a slight preference for anions.</text>
</comment>
<keyword evidence="6 7" id="KW-0472">Membrane</keyword>
<feature type="transmembrane region" description="Helical" evidence="7">
    <location>
        <begin position="55"/>
        <end position="78"/>
    </location>
</feature>
<dbReference type="Gene3D" id="2.30.30.60">
    <property type="match status" value="1"/>
</dbReference>
<dbReference type="InterPro" id="IPR011066">
    <property type="entry name" value="MscS_channel_C_sf"/>
</dbReference>
<evidence type="ECO:0000259" key="9">
    <source>
        <dbReference type="Pfam" id="PF21082"/>
    </source>
</evidence>
<sequence>MTFMEFVQALIPWVIRGLAVLGLALIGNMISLAVSRAIHRALNLAPKSDPAVTRFIAGLIRAAILAVVALAVLSFLGIETTSLSGMILASGIAIAFVLQGPLANLAAGAMMLFFRPFSVGDEIEVQGIKGVVTDIEMTATRMKTRDNVAIIIPNGQIWGQVLRNHSAYGVRRLDMVFGVSYDADIDVAMTAIANAAAADARVHTDPAPWTKVVNLGDSSVDIELRVWCHYDDYRGLKASLSQPVKAELDAAGIGIPYPHLIKIRQAVPNSKAWNRINKLAKIRDQNSVHNSAKNI</sequence>
<dbReference type="EMBL" id="BSNK01000001">
    <property type="protein sequence ID" value="GLQ23720.1"/>
    <property type="molecule type" value="Genomic_DNA"/>
</dbReference>
<dbReference type="Pfam" id="PF21082">
    <property type="entry name" value="MS_channel_3rd"/>
    <property type="match status" value="1"/>
</dbReference>
<comment type="subunit">
    <text evidence="7">Homoheptamer.</text>
</comment>
<evidence type="ECO:0000256" key="7">
    <source>
        <dbReference type="RuleBase" id="RU369025"/>
    </source>
</evidence>
<dbReference type="Proteomes" id="UP001161391">
    <property type="component" value="Unassembled WGS sequence"/>
</dbReference>
<keyword evidence="11" id="KW-1185">Reference proteome</keyword>
<dbReference type="InterPro" id="IPR011014">
    <property type="entry name" value="MscS_channel_TM-2"/>
</dbReference>
<keyword evidence="7" id="KW-0997">Cell inner membrane</keyword>
<reference evidence="10" key="1">
    <citation type="journal article" date="2014" name="Int. J. Syst. Evol. Microbiol.">
        <title>Complete genome of a new Firmicutes species belonging to the dominant human colonic microbiota ('Ruminococcus bicirculans') reveals two chromosomes and a selective capacity to utilize plant glucans.</title>
        <authorList>
            <consortium name="NISC Comparative Sequencing Program"/>
            <person name="Wegmann U."/>
            <person name="Louis P."/>
            <person name="Goesmann A."/>
            <person name="Henrissat B."/>
            <person name="Duncan S.H."/>
            <person name="Flint H.J."/>
        </authorList>
    </citation>
    <scope>NUCLEOTIDE SEQUENCE</scope>
    <source>
        <strain evidence="10">NBRC 108219</strain>
    </source>
</reference>
<comment type="caution">
    <text evidence="7">Lacks conserved residue(s) required for the propagation of feature annotation.</text>
</comment>
<dbReference type="PANTHER" id="PTHR30221:SF1">
    <property type="entry name" value="SMALL-CONDUCTANCE MECHANOSENSITIVE CHANNEL"/>
    <property type="match status" value="1"/>
</dbReference>
<evidence type="ECO:0000256" key="6">
    <source>
        <dbReference type="ARBA" id="ARBA00023136"/>
    </source>
</evidence>
<gene>
    <name evidence="10" type="ORF">GCM10007853_15940</name>
</gene>
<keyword evidence="4 7" id="KW-0812">Transmembrane</keyword>
<evidence type="ECO:0000256" key="1">
    <source>
        <dbReference type="ARBA" id="ARBA00004651"/>
    </source>
</evidence>
<dbReference type="RefSeq" id="WP_284389399.1">
    <property type="nucleotide sequence ID" value="NZ_BSNK01000001.1"/>
</dbReference>
<dbReference type="InterPro" id="IPR006685">
    <property type="entry name" value="MscS_channel_2nd"/>
</dbReference>
<protein>
    <recommendedName>
        <fullName evidence="7">Small-conductance mechanosensitive channel</fullName>
    </recommendedName>
</protein>
<keyword evidence="3" id="KW-1003">Cell membrane</keyword>
<evidence type="ECO:0000313" key="11">
    <source>
        <dbReference type="Proteomes" id="UP001161391"/>
    </source>
</evidence>
<dbReference type="Pfam" id="PF00924">
    <property type="entry name" value="MS_channel_2nd"/>
    <property type="match status" value="1"/>
</dbReference>
<dbReference type="PANTHER" id="PTHR30221">
    <property type="entry name" value="SMALL-CONDUCTANCE MECHANOSENSITIVE CHANNEL"/>
    <property type="match status" value="1"/>
</dbReference>
<keyword evidence="7" id="KW-0407">Ion channel</keyword>
<dbReference type="SUPFAM" id="SSF50182">
    <property type="entry name" value="Sm-like ribonucleoproteins"/>
    <property type="match status" value="1"/>
</dbReference>
<feature type="domain" description="Mechanosensitive ion channel MscS" evidence="8">
    <location>
        <begin position="102"/>
        <end position="166"/>
    </location>
</feature>
<comment type="caution">
    <text evidence="10">The sequence shown here is derived from an EMBL/GenBank/DDBJ whole genome shotgun (WGS) entry which is preliminary data.</text>
</comment>
<dbReference type="InterPro" id="IPR049278">
    <property type="entry name" value="MS_channel_C"/>
</dbReference>
<dbReference type="Gene3D" id="1.10.287.1260">
    <property type="match status" value="1"/>
</dbReference>